<keyword evidence="6" id="KW-0812">Transmembrane</keyword>
<dbReference type="SUPFAM" id="SSF101898">
    <property type="entry name" value="NHL repeat"/>
    <property type="match status" value="1"/>
</dbReference>
<feature type="disulfide bond" evidence="4">
    <location>
        <begin position="605"/>
        <end position="614"/>
    </location>
</feature>
<feature type="disulfide bond" evidence="4">
    <location>
        <begin position="488"/>
        <end position="497"/>
    </location>
</feature>
<dbReference type="VEuPathDB" id="AmoebaDB:NAEGRDRAFT_49308"/>
<feature type="domain" description="EGF-like" evidence="9">
    <location>
        <begin position="385"/>
        <end position="418"/>
    </location>
</feature>
<dbReference type="OrthoDB" id="283575at2759"/>
<dbReference type="RefSeq" id="XP_002676784.1">
    <property type="nucleotide sequence ID" value="XM_002676738.1"/>
</dbReference>
<keyword evidence="12" id="KW-1185">Reference proteome</keyword>
<dbReference type="PROSITE" id="PS01186">
    <property type="entry name" value="EGF_2"/>
    <property type="match status" value="4"/>
</dbReference>
<dbReference type="Pfam" id="PF00069">
    <property type="entry name" value="Pkinase"/>
    <property type="match status" value="1"/>
</dbReference>
<evidence type="ECO:0000256" key="1">
    <source>
        <dbReference type="ARBA" id="ARBA00022729"/>
    </source>
</evidence>
<dbReference type="InterPro" id="IPR001258">
    <property type="entry name" value="NHL_repeat"/>
</dbReference>
<evidence type="ECO:0000259" key="8">
    <source>
        <dbReference type="PROSITE" id="PS50011"/>
    </source>
</evidence>
<dbReference type="InterPro" id="IPR000742">
    <property type="entry name" value="EGF"/>
</dbReference>
<dbReference type="PROSITE" id="PS50011">
    <property type="entry name" value="PROTEIN_KINASE_DOM"/>
    <property type="match status" value="1"/>
</dbReference>
<dbReference type="PANTHER" id="PTHR14949:SF56">
    <property type="entry name" value="EGF-LIKE-DOMAIN, MULTIPLE 7"/>
    <property type="match status" value="1"/>
</dbReference>
<feature type="transmembrane region" description="Helical" evidence="6">
    <location>
        <begin position="1825"/>
        <end position="1852"/>
    </location>
</feature>
<dbReference type="STRING" id="5762.D2VGC0"/>
<comment type="caution">
    <text evidence="4">Lacks conserved residue(s) required for the propagation of feature annotation.</text>
</comment>
<dbReference type="PANTHER" id="PTHR14949">
    <property type="entry name" value="EGF-LIKE-DOMAIN, MULTIPLE 7, 8"/>
    <property type="match status" value="1"/>
</dbReference>
<evidence type="ECO:0000313" key="11">
    <source>
        <dbReference type="EMBL" id="EFC44040.1"/>
    </source>
</evidence>
<feature type="disulfide bond" evidence="4">
    <location>
        <begin position="683"/>
        <end position="692"/>
    </location>
</feature>
<keyword evidence="1 7" id="KW-0732">Signal</keyword>
<organism evidence="12">
    <name type="scientific">Naegleria gruberi</name>
    <name type="common">Amoeba</name>
    <dbReference type="NCBI Taxonomy" id="5762"/>
    <lineage>
        <taxon>Eukaryota</taxon>
        <taxon>Discoba</taxon>
        <taxon>Heterolobosea</taxon>
        <taxon>Tetramitia</taxon>
        <taxon>Eutetramitia</taxon>
        <taxon>Vahlkampfiidae</taxon>
        <taxon>Naegleria</taxon>
    </lineage>
</organism>
<feature type="signal peptide" evidence="7">
    <location>
        <begin position="1"/>
        <end position="25"/>
    </location>
</feature>
<evidence type="ECO:0000256" key="4">
    <source>
        <dbReference type="PROSITE-ProRule" id="PRU00076"/>
    </source>
</evidence>
<dbReference type="Gene3D" id="2.120.10.30">
    <property type="entry name" value="TolB, C-terminal domain"/>
    <property type="match status" value="2"/>
</dbReference>
<dbReference type="InterPro" id="IPR011042">
    <property type="entry name" value="6-blade_b-propeller_TolB-like"/>
</dbReference>
<dbReference type="EMBL" id="GG738870">
    <property type="protein sequence ID" value="EFC44040.1"/>
    <property type="molecule type" value="Genomic_DNA"/>
</dbReference>
<evidence type="ECO:0000259" key="10">
    <source>
        <dbReference type="PROSITE" id="PS50835"/>
    </source>
</evidence>
<feature type="domain" description="Protein kinase" evidence="8">
    <location>
        <begin position="1913"/>
        <end position="2160"/>
    </location>
</feature>
<dbReference type="Pfam" id="PF01436">
    <property type="entry name" value="NHL"/>
    <property type="match status" value="2"/>
</dbReference>
<keyword evidence="4" id="KW-0245">EGF-like domain</keyword>
<sequence>MTKHVGVRSLVLLFLIVVNLCFVLSIQPSYTVKHISLVGFNQPEGIALGNSGEIYVSDTKNHLVKRIDSNSGAITIVAGTGAFGSDTNTNATSAKLYSPSGLAVTIDGKLLIADTSNHAIREVSNGIIRTIAGTVGISGTTKDNVNATSTNIFSPKYISTLSNGDIYFSEFLKIRKVSSGIITTQPIAATQPNGLAVFSSTEMFISETDLHRLSRNVSGTSTTIGGVTADYIDGNTTIAKFNSPTGVAYGPSKEIYIADKMNHVIRMIEFVGMSGTVSVISGIAKSSGNDTLRLNSPVDVAVNSQKEVFILDSGNNRIRKLTPYCNSTYFYNVTLNECIPVCFGVVQGQADVCSGRGSCFTPDNCTCFNNTLWGGENCQFPMCKNILASNSSVCSGRGACIGTNNCTCQNSWGGQYCDIPKCANILANGNGVCSGRGSCIDANVCNCTNPQQYGGPNCEFPKCSNILANNNQVCNSNGQCIAPNNCSCEDGYSGRDCEQYSCYGVLKNSTLVCSGKGVCSSLNNCTCQTGFYGTNCQYYNCFGVRNDLKNVCSSVGNCSNVDTCNCTKNYYGRNCEIYDCYGKAVNSSNVCSSRGVCSSIDNCTCSQGYYGKECEKFDCFGVSSLNSTVCSSSGNCTQFNKCGCKSEFYGSNCELFDCFGKSRLNASVCSSVGSCISPNICSCQLGYSGSNCETFNCSRAGNQTVCKNGNQCSATTGRCLCSYEWGGDKCDKVKCYSITFDNATVCSGHGVCSGYNNCTCNKDYYGFDCSLIKCYGILSNNASVCSGKGICLRTNQCNCQNGSSGNECQYSECYGKIQTDPNVCSSKGQCVSPNNCKCAKDYVGKECELISVNLDIENALIYSYSDVLNTYLNDSVIDGCDKIIEKNEIAKLGQVELTKCQWRRNNFKLFLGYEHSITNGSIIKAQFGFSIRVDLSETGASFPAIMDLPEFIPSSQDLIIRSVIPSTYHHFKRISQYWTSPTSSVNSWLNNYSNKTVIRIPYSSILTGINTFDISLKSSNDMNSISSISKTIKLGESSLPSFNILTSREENCVGKNDCLFEIQSISVNSSLSFELFGGIRSELLNKQLFRIITNSTSSSNLKVTSTQTNTQSTVQISYPFSIPTKIPTIDFRLTNVNRTYSLSLNKLTIGLESDDSFVKSLSPTSYSWYCYRTSSDKSTIIAQNLCNAQNLNQLQVDFNSMGLSVGMFMIGVNVTISENVYSYFGFIELVNSDISAPKITPDYIPTIYPSGSSLSLHCIVESDSAVVEYGWKLASGKLRNAIPSLGSFTSFKPLIENSFEIYLNIDSTYLIEGEWYEFELTVKNSVGSSKLSLSTRIDFKPRFTCSVDNLKNSDNTAYESLIAINCINLPQDRVSSIVMEIDTPQYERLFIISNTLKKTIVTSFPFYDGNLILRVKMVNEFGSISEFTRNLTMNLPERISWYSNNLVSRIDYVRDELTILKQSKPLTIDTINSLNALLSLIIQNGSLTQVSENILTLNGGTINKFVSLLVDMLVMMKDIPSLTYQVDEKVVQLIIPSLSNIFKLLNNVSNISTSSELEWWLNWIFTSMSNAGQYYSTSIFKTLLDSNHFEEIANLKTLLSNIYSNNATKQSEMARYHFEYYKLTRQSSSDGSIFSQVLPLVNQFNSKTFDISKNGINVKISFPNDFSTQIQTVGYNSIIFYALTMINNDTDNGNIMSNRPSLELSIFNKDSNLVKVDNLINPIIFKFEGLSTSNKTSINASCVYLDSSNNWSQSGIKTFLSITKRVGDLMYFDLECQVSHLSLFTIQELPYINSIIIPPNPPPTSQSSDLRQIDNTQQGTNDGAIAAAVIVPILGILIIVTIIVIVVLIIVWMMRKKKAADSSTSVANVKSGDIELFYDNLPSQAKYVKPTSAYSFKLDSAYISEVFNPHLRYTNIARIGSGRTFKVIDTVKTYPKTIKIVNYKSEDDLNKFLKEAVHLMNTNNPHISKINEMFISTEDPKLFIDMDYFEMGDFSKLTNRNFNLSENLIKQLIYQLCLALEFAHCTEKSIHGNIKTSNLLIKSLTTDAIESVITDFGLNCFENNIDPIFASPEMVSGYKYYFNTDIFSLGVVLYQIMTKDVVTSISELYGHKDQKEVVQVLRKTLGERYSEQVIELVLSMLEKDNLTRPQAQDILSNPMLSEFKKRK</sequence>
<keyword evidence="6" id="KW-0472">Membrane</keyword>
<dbReference type="InterPro" id="IPR007110">
    <property type="entry name" value="Ig-like_dom"/>
</dbReference>
<dbReference type="PROSITE" id="PS00022">
    <property type="entry name" value="EGF_1"/>
    <property type="match status" value="9"/>
</dbReference>
<keyword evidence="2" id="KW-0677">Repeat</keyword>
<dbReference type="Gene3D" id="1.10.510.10">
    <property type="entry name" value="Transferase(Phosphotransferase) domain 1"/>
    <property type="match status" value="1"/>
</dbReference>
<evidence type="ECO:0000256" key="5">
    <source>
        <dbReference type="PROSITE-ProRule" id="PRU00504"/>
    </source>
</evidence>
<dbReference type="SMART" id="SM00181">
    <property type="entry name" value="EGF"/>
    <property type="match status" value="11"/>
</dbReference>
<dbReference type="SUPFAM" id="SSF56112">
    <property type="entry name" value="Protein kinase-like (PK-like)"/>
    <property type="match status" value="1"/>
</dbReference>
<evidence type="ECO:0000256" key="2">
    <source>
        <dbReference type="ARBA" id="ARBA00022737"/>
    </source>
</evidence>
<evidence type="ECO:0000313" key="12">
    <source>
        <dbReference type="Proteomes" id="UP000006671"/>
    </source>
</evidence>
<feature type="disulfide bond" evidence="4">
    <location>
        <begin position="408"/>
        <end position="417"/>
    </location>
</feature>
<dbReference type="eggNOG" id="KOG2177">
    <property type="taxonomic scope" value="Eukaryota"/>
</dbReference>
<keyword evidence="3 4" id="KW-1015">Disulfide bond</keyword>
<dbReference type="InParanoid" id="D2VGC0"/>
<feature type="repeat" description="NHL" evidence="5">
    <location>
        <begin position="294"/>
        <end position="324"/>
    </location>
</feature>
<feature type="domain" description="EGF-like" evidence="9">
    <location>
        <begin position="459"/>
        <end position="498"/>
    </location>
</feature>
<dbReference type="GO" id="GO:0005524">
    <property type="term" value="F:ATP binding"/>
    <property type="evidence" value="ECO:0007669"/>
    <property type="project" value="InterPro"/>
</dbReference>
<evidence type="ECO:0000259" key="9">
    <source>
        <dbReference type="PROSITE" id="PS50026"/>
    </source>
</evidence>
<dbReference type="eggNOG" id="KOG0201">
    <property type="taxonomic scope" value="Eukaryota"/>
</dbReference>
<name>D2VGC0_NAEGR</name>
<dbReference type="Proteomes" id="UP000006671">
    <property type="component" value="Unassembled WGS sequence"/>
</dbReference>
<proteinExistence type="predicted"/>
<dbReference type="GO" id="GO:0004672">
    <property type="term" value="F:protein kinase activity"/>
    <property type="evidence" value="ECO:0007669"/>
    <property type="project" value="InterPro"/>
</dbReference>
<dbReference type="Gene3D" id="2.10.25.10">
    <property type="entry name" value="Laminin"/>
    <property type="match status" value="6"/>
</dbReference>
<accession>D2VGC0</accession>
<reference evidence="11 12" key="1">
    <citation type="journal article" date="2010" name="Cell">
        <title>The genome of Naegleria gruberi illuminates early eukaryotic versatility.</title>
        <authorList>
            <person name="Fritz-Laylin L.K."/>
            <person name="Prochnik S.E."/>
            <person name="Ginger M.L."/>
            <person name="Dacks J.B."/>
            <person name="Carpenter M.L."/>
            <person name="Field M.C."/>
            <person name="Kuo A."/>
            <person name="Paredez A."/>
            <person name="Chapman J."/>
            <person name="Pham J."/>
            <person name="Shu S."/>
            <person name="Neupane R."/>
            <person name="Cipriano M."/>
            <person name="Mancuso J."/>
            <person name="Tu H."/>
            <person name="Salamov A."/>
            <person name="Lindquist E."/>
            <person name="Shapiro H."/>
            <person name="Lucas S."/>
            <person name="Grigoriev I.V."/>
            <person name="Cande W.Z."/>
            <person name="Fulton C."/>
            <person name="Rokhsar D.S."/>
            <person name="Dawson S.C."/>
        </authorList>
    </citation>
    <scope>NUCLEOTIDE SEQUENCE [LARGE SCALE GENOMIC DNA]</scope>
    <source>
        <strain evidence="11 12">NEG-M</strain>
    </source>
</reference>
<evidence type="ECO:0000256" key="3">
    <source>
        <dbReference type="ARBA" id="ARBA00023157"/>
    </source>
</evidence>
<dbReference type="KEGG" id="ngr:NAEGRDRAFT_49308"/>
<evidence type="ECO:0000256" key="6">
    <source>
        <dbReference type="SAM" id="Phobius"/>
    </source>
</evidence>
<dbReference type="InterPro" id="IPR050969">
    <property type="entry name" value="Dev_Signal_Modulators"/>
</dbReference>
<dbReference type="PROSITE" id="PS50026">
    <property type="entry name" value="EGF_3"/>
    <property type="match status" value="4"/>
</dbReference>
<dbReference type="PROSITE" id="PS50835">
    <property type="entry name" value="IG_LIKE"/>
    <property type="match status" value="1"/>
</dbReference>
<dbReference type="eggNOG" id="KOG1225">
    <property type="taxonomic scope" value="Eukaryota"/>
</dbReference>
<keyword evidence="6" id="KW-1133">Transmembrane helix</keyword>
<protein>
    <submittedName>
        <fullName evidence="11">Predicted protein</fullName>
    </submittedName>
</protein>
<dbReference type="CDD" id="cd00180">
    <property type="entry name" value="PKc"/>
    <property type="match status" value="1"/>
</dbReference>
<gene>
    <name evidence="11" type="ORF">NAEGRDRAFT_49308</name>
</gene>
<dbReference type="InterPro" id="IPR011009">
    <property type="entry name" value="Kinase-like_dom_sf"/>
</dbReference>
<dbReference type="InterPro" id="IPR000719">
    <property type="entry name" value="Prot_kinase_dom"/>
</dbReference>
<feature type="chain" id="PRO_5003037558" evidence="7">
    <location>
        <begin position="26"/>
        <end position="2167"/>
    </location>
</feature>
<feature type="repeat" description="NHL" evidence="5">
    <location>
        <begin position="40"/>
        <end position="70"/>
    </location>
</feature>
<dbReference type="PROSITE" id="PS51125">
    <property type="entry name" value="NHL"/>
    <property type="match status" value="2"/>
</dbReference>
<feature type="domain" description="Ig-like" evidence="10">
    <location>
        <begin position="1237"/>
        <end position="1363"/>
    </location>
</feature>
<dbReference type="GeneID" id="8847885"/>
<evidence type="ECO:0000256" key="7">
    <source>
        <dbReference type="SAM" id="SignalP"/>
    </source>
</evidence>
<feature type="domain" description="EGF-like" evidence="9">
    <location>
        <begin position="654"/>
        <end position="693"/>
    </location>
</feature>
<feature type="domain" description="EGF-like" evidence="9">
    <location>
        <begin position="581"/>
        <end position="615"/>
    </location>
</feature>